<comment type="caution">
    <text evidence="1">The sequence shown here is derived from an EMBL/GenBank/DDBJ whole genome shotgun (WGS) entry which is preliminary data.</text>
</comment>
<gene>
    <name evidence="1" type="ORF">F3Y22_tig00110303pilonHSYRG00245</name>
</gene>
<evidence type="ECO:0000313" key="2">
    <source>
        <dbReference type="Proteomes" id="UP000436088"/>
    </source>
</evidence>
<organism evidence="1 2">
    <name type="scientific">Hibiscus syriacus</name>
    <name type="common">Rose of Sharon</name>
    <dbReference type="NCBI Taxonomy" id="106335"/>
    <lineage>
        <taxon>Eukaryota</taxon>
        <taxon>Viridiplantae</taxon>
        <taxon>Streptophyta</taxon>
        <taxon>Embryophyta</taxon>
        <taxon>Tracheophyta</taxon>
        <taxon>Spermatophyta</taxon>
        <taxon>Magnoliopsida</taxon>
        <taxon>eudicotyledons</taxon>
        <taxon>Gunneridae</taxon>
        <taxon>Pentapetalae</taxon>
        <taxon>rosids</taxon>
        <taxon>malvids</taxon>
        <taxon>Malvales</taxon>
        <taxon>Malvaceae</taxon>
        <taxon>Malvoideae</taxon>
        <taxon>Hibiscus</taxon>
    </lineage>
</organism>
<keyword evidence="2" id="KW-1185">Reference proteome</keyword>
<protein>
    <submittedName>
        <fullName evidence="1">Uncharacterized protein</fullName>
    </submittedName>
</protein>
<name>A0A6A3B243_HIBSY</name>
<accession>A0A6A3B243</accession>
<dbReference type="Proteomes" id="UP000436088">
    <property type="component" value="Unassembled WGS sequence"/>
</dbReference>
<evidence type="ECO:0000313" key="1">
    <source>
        <dbReference type="EMBL" id="KAE8711114.1"/>
    </source>
</evidence>
<dbReference type="EMBL" id="VEPZ02000921">
    <property type="protein sequence ID" value="KAE8711114.1"/>
    <property type="molecule type" value="Genomic_DNA"/>
</dbReference>
<dbReference type="AlphaFoldDB" id="A0A6A3B243"/>
<proteinExistence type="predicted"/>
<reference evidence="1" key="1">
    <citation type="submission" date="2019-09" db="EMBL/GenBank/DDBJ databases">
        <title>Draft genome information of white flower Hibiscus syriacus.</title>
        <authorList>
            <person name="Kim Y.-M."/>
        </authorList>
    </citation>
    <scope>NUCLEOTIDE SEQUENCE [LARGE SCALE GENOMIC DNA]</scope>
    <source>
        <strain evidence="1">YM2019G1</strain>
    </source>
</reference>
<sequence length="177" mass="20038">MIWTSETFIGHFVVLEVVPCEKKVGSVTTPPQPRRRCLYITRGSRRRHRKRSHRVGEVKLGASAFQGKRVDIVSNGSHFSSGECTEPDPVRLPGLSDFRHSFAITPTPDSLINRVPYSRSRTTAAAGAFVSFRVMHDDRNGGKSWGLKMEMRESIYGGFELHSCCCREEEEKKKIRV</sequence>